<dbReference type="Pfam" id="PF00440">
    <property type="entry name" value="TetR_N"/>
    <property type="match status" value="1"/>
</dbReference>
<evidence type="ECO:0000313" key="5">
    <source>
        <dbReference type="Proteomes" id="UP000177010"/>
    </source>
</evidence>
<dbReference type="PANTHER" id="PTHR43479">
    <property type="entry name" value="ACREF/ENVCD OPERON REPRESSOR-RELATED"/>
    <property type="match status" value="1"/>
</dbReference>
<evidence type="ECO:0000313" key="4">
    <source>
        <dbReference type="EMBL" id="OFA12248.1"/>
    </source>
</evidence>
<feature type="domain" description="HTH tetR-type" evidence="3">
    <location>
        <begin position="8"/>
        <end position="68"/>
    </location>
</feature>
<keyword evidence="1 2" id="KW-0238">DNA-binding</keyword>
<name>A0A1E7XGU5_9LACO</name>
<dbReference type="Gene3D" id="1.10.357.10">
    <property type="entry name" value="Tetracycline Repressor, domain 2"/>
    <property type="match status" value="1"/>
</dbReference>
<evidence type="ECO:0000259" key="3">
    <source>
        <dbReference type="PROSITE" id="PS50977"/>
    </source>
</evidence>
<reference evidence="4 5" key="1">
    <citation type="submission" date="2016-09" db="EMBL/GenBank/DDBJ databases">
        <title>Genome Sequence of Lactobacillus sunkii Strain CG01.</title>
        <authorList>
            <person name="Poehlein A."/>
            <person name="Gabris C."/>
            <person name="Bengelsdorf F.R."/>
            <person name="Duerre P."/>
            <person name="Daniel R."/>
        </authorList>
    </citation>
    <scope>NUCLEOTIDE SEQUENCE [LARGE SCALE GENOMIC DNA]</scope>
    <source>
        <strain evidence="4 5">CG_D</strain>
    </source>
</reference>
<dbReference type="SUPFAM" id="SSF46689">
    <property type="entry name" value="Homeodomain-like"/>
    <property type="match status" value="1"/>
</dbReference>
<dbReference type="STRING" id="481719.LASUN_08000"/>
<evidence type="ECO:0000256" key="2">
    <source>
        <dbReference type="PROSITE-ProRule" id="PRU00335"/>
    </source>
</evidence>
<protein>
    <submittedName>
        <fullName evidence="4">Bacterial regulatory protein, tetR family</fullName>
    </submittedName>
</protein>
<dbReference type="PROSITE" id="PS50977">
    <property type="entry name" value="HTH_TETR_2"/>
    <property type="match status" value="1"/>
</dbReference>
<sequence length="194" mass="22436">MAYTRKQAITKKHFKLALLDLLKSKSFNDITIKDITETAEYDRSSFYRYFDDKYQLLENIEDDLISGIEKKYQKVFKTNESIVFDTQTMASLLSMFDNPSVLSTINLLLGNNGDRSFEPKLNRMFAKIFYSRSQTTPNISEKNDLIGQYLAGLFIQTVRYKSSPHPTISTEQLAVILNDIYFNGFVASLHNHQK</sequence>
<dbReference type="RefSeq" id="WP_070367448.1">
    <property type="nucleotide sequence ID" value="NZ_JAZHVW010000015.1"/>
</dbReference>
<dbReference type="EMBL" id="MIQE01000009">
    <property type="protein sequence ID" value="OFA12248.1"/>
    <property type="molecule type" value="Genomic_DNA"/>
</dbReference>
<dbReference type="AlphaFoldDB" id="A0A1E7XGU5"/>
<gene>
    <name evidence="4" type="ORF">LASUN_08000</name>
</gene>
<comment type="caution">
    <text evidence="4">The sequence shown here is derived from an EMBL/GenBank/DDBJ whole genome shotgun (WGS) entry which is preliminary data.</text>
</comment>
<dbReference type="PANTHER" id="PTHR43479:SF7">
    <property type="entry name" value="TETR-FAMILY TRANSCRIPTIONAL REGULATOR"/>
    <property type="match status" value="1"/>
</dbReference>
<proteinExistence type="predicted"/>
<dbReference type="InterPro" id="IPR050624">
    <property type="entry name" value="HTH-type_Tx_Regulator"/>
</dbReference>
<evidence type="ECO:0000256" key="1">
    <source>
        <dbReference type="ARBA" id="ARBA00023125"/>
    </source>
</evidence>
<dbReference type="GO" id="GO:0003677">
    <property type="term" value="F:DNA binding"/>
    <property type="evidence" value="ECO:0007669"/>
    <property type="project" value="UniProtKB-UniRule"/>
</dbReference>
<organism evidence="4 5">
    <name type="scientific">Lentilactobacillus sunkii</name>
    <dbReference type="NCBI Taxonomy" id="481719"/>
    <lineage>
        <taxon>Bacteria</taxon>
        <taxon>Bacillati</taxon>
        <taxon>Bacillota</taxon>
        <taxon>Bacilli</taxon>
        <taxon>Lactobacillales</taxon>
        <taxon>Lactobacillaceae</taxon>
        <taxon>Lentilactobacillus</taxon>
    </lineage>
</organism>
<accession>A0A1E7XGU5</accession>
<feature type="DNA-binding region" description="H-T-H motif" evidence="2">
    <location>
        <begin position="31"/>
        <end position="50"/>
    </location>
</feature>
<dbReference type="InterPro" id="IPR001647">
    <property type="entry name" value="HTH_TetR"/>
</dbReference>
<dbReference type="InterPro" id="IPR009057">
    <property type="entry name" value="Homeodomain-like_sf"/>
</dbReference>
<dbReference type="Proteomes" id="UP000177010">
    <property type="component" value="Unassembled WGS sequence"/>
</dbReference>